<evidence type="ECO:0000313" key="3">
    <source>
        <dbReference type="Proteomes" id="UP001519460"/>
    </source>
</evidence>
<accession>A0ABD0K3M6</accession>
<feature type="non-terminal residue" evidence="2">
    <location>
        <position position="1"/>
    </location>
</feature>
<name>A0ABD0K3M6_9CAEN</name>
<evidence type="ECO:0000256" key="1">
    <source>
        <dbReference type="SAM" id="SignalP"/>
    </source>
</evidence>
<comment type="caution">
    <text evidence="2">The sequence shown here is derived from an EMBL/GenBank/DDBJ whole genome shotgun (WGS) entry which is preliminary data.</text>
</comment>
<organism evidence="2 3">
    <name type="scientific">Batillaria attramentaria</name>
    <dbReference type="NCBI Taxonomy" id="370345"/>
    <lineage>
        <taxon>Eukaryota</taxon>
        <taxon>Metazoa</taxon>
        <taxon>Spiralia</taxon>
        <taxon>Lophotrochozoa</taxon>
        <taxon>Mollusca</taxon>
        <taxon>Gastropoda</taxon>
        <taxon>Caenogastropoda</taxon>
        <taxon>Sorbeoconcha</taxon>
        <taxon>Cerithioidea</taxon>
        <taxon>Batillariidae</taxon>
        <taxon>Batillaria</taxon>
    </lineage>
</organism>
<protein>
    <submittedName>
        <fullName evidence="2">Uncharacterized protein</fullName>
    </submittedName>
</protein>
<reference evidence="2 3" key="1">
    <citation type="journal article" date="2023" name="Sci. Data">
        <title>Genome assembly of the Korean intertidal mud-creeper Batillaria attramentaria.</title>
        <authorList>
            <person name="Patra A.K."/>
            <person name="Ho P.T."/>
            <person name="Jun S."/>
            <person name="Lee S.J."/>
            <person name="Kim Y."/>
            <person name="Won Y.J."/>
        </authorList>
    </citation>
    <scope>NUCLEOTIDE SEQUENCE [LARGE SCALE GENOMIC DNA]</scope>
    <source>
        <strain evidence="2">Wonlab-2016</strain>
    </source>
</reference>
<feature type="chain" id="PRO_5044834524" evidence="1">
    <location>
        <begin position="49"/>
        <end position="123"/>
    </location>
</feature>
<keyword evidence="1" id="KW-0732">Signal</keyword>
<evidence type="ECO:0000313" key="2">
    <source>
        <dbReference type="EMBL" id="KAK7482000.1"/>
    </source>
</evidence>
<sequence>RDKSSVTVLATPGCNMAAAAAREGSTCLMQLLVLLLPVLLTADPATNAFTLLAGNNGSNLDPTSTPPHKSVNVPSCLIQSLRGFVITWQMTQHFVADALHVKASGSTNVIALGMEVLGIWGGS</sequence>
<dbReference type="Proteomes" id="UP001519460">
    <property type="component" value="Unassembled WGS sequence"/>
</dbReference>
<dbReference type="AlphaFoldDB" id="A0ABD0K3M6"/>
<proteinExistence type="predicted"/>
<feature type="non-terminal residue" evidence="2">
    <location>
        <position position="123"/>
    </location>
</feature>
<keyword evidence="3" id="KW-1185">Reference proteome</keyword>
<feature type="signal peptide" evidence="1">
    <location>
        <begin position="1"/>
        <end position="48"/>
    </location>
</feature>
<gene>
    <name evidence="2" type="ORF">BaRGS_00026803</name>
</gene>
<dbReference type="EMBL" id="JACVVK020000253">
    <property type="protein sequence ID" value="KAK7482000.1"/>
    <property type="molecule type" value="Genomic_DNA"/>
</dbReference>